<keyword evidence="1 2" id="KW-0732">Signal</keyword>
<dbReference type="Gene3D" id="2.40.40.10">
    <property type="entry name" value="RlpA-like domain"/>
    <property type="match status" value="1"/>
</dbReference>
<dbReference type="InterPro" id="IPR036908">
    <property type="entry name" value="RlpA-like_sf"/>
</dbReference>
<dbReference type="PANTHER" id="PTHR31836">
    <property type="match status" value="1"/>
</dbReference>
<evidence type="ECO:0000313" key="4">
    <source>
        <dbReference type="Proteomes" id="UP001140217"/>
    </source>
</evidence>
<evidence type="ECO:0000256" key="1">
    <source>
        <dbReference type="ARBA" id="ARBA00022729"/>
    </source>
</evidence>
<dbReference type="Proteomes" id="UP001140217">
    <property type="component" value="Unassembled WGS sequence"/>
</dbReference>
<dbReference type="PANTHER" id="PTHR31836:SF28">
    <property type="entry name" value="SRCR DOMAIN-CONTAINING PROTEIN-RELATED"/>
    <property type="match status" value="1"/>
</dbReference>
<dbReference type="InterPro" id="IPR051477">
    <property type="entry name" value="Expansin_CellWall"/>
</dbReference>
<keyword evidence="4" id="KW-1185">Reference proteome</keyword>
<sequence>MKTALLVGALVCAVASSVRAQPTGTDTTPKTGSIFNAEIPSGASFGCTMADGKTTKTYYEWGNQALLSEEYMGDSVAAENCGKCIKVTTQGKDHILVVVGLCESCDASNFSVGAKTFFNLDSDGDGVIANVPWSFVPC</sequence>
<comment type="caution">
    <text evidence="3">The sequence shown here is derived from an EMBL/GenBank/DDBJ whole genome shotgun (WGS) entry which is preliminary data.</text>
</comment>
<gene>
    <name evidence="3" type="ORF">H4R18_005527</name>
</gene>
<feature type="signal peptide" evidence="2">
    <location>
        <begin position="1"/>
        <end position="20"/>
    </location>
</feature>
<reference evidence="3" key="1">
    <citation type="submission" date="2022-07" db="EMBL/GenBank/DDBJ databases">
        <title>Phylogenomic reconstructions and comparative analyses of Kickxellomycotina fungi.</title>
        <authorList>
            <person name="Reynolds N.K."/>
            <person name="Stajich J.E."/>
            <person name="Barry K."/>
            <person name="Grigoriev I.V."/>
            <person name="Crous P."/>
            <person name="Smith M.E."/>
        </authorList>
    </citation>
    <scope>NUCLEOTIDE SEQUENCE</scope>
    <source>
        <strain evidence="3">NBRC 105414</strain>
    </source>
</reference>
<feature type="chain" id="PRO_5040888616" description="Barwin-like endoglucanase" evidence="2">
    <location>
        <begin position="21"/>
        <end position="138"/>
    </location>
</feature>
<protein>
    <recommendedName>
        <fullName evidence="5">Barwin-like endoglucanase</fullName>
    </recommendedName>
</protein>
<evidence type="ECO:0000313" key="3">
    <source>
        <dbReference type="EMBL" id="KAJ2776716.1"/>
    </source>
</evidence>
<dbReference type="SUPFAM" id="SSF50685">
    <property type="entry name" value="Barwin-like endoglucanases"/>
    <property type="match status" value="1"/>
</dbReference>
<proteinExistence type="predicted"/>
<name>A0A9W8LEN9_9FUNG</name>
<accession>A0A9W8LEN9</accession>
<evidence type="ECO:0000256" key="2">
    <source>
        <dbReference type="SAM" id="SignalP"/>
    </source>
</evidence>
<organism evidence="3 4">
    <name type="scientific">Coemansia javaensis</name>
    <dbReference type="NCBI Taxonomy" id="2761396"/>
    <lineage>
        <taxon>Eukaryota</taxon>
        <taxon>Fungi</taxon>
        <taxon>Fungi incertae sedis</taxon>
        <taxon>Zoopagomycota</taxon>
        <taxon>Kickxellomycotina</taxon>
        <taxon>Kickxellomycetes</taxon>
        <taxon>Kickxellales</taxon>
        <taxon>Kickxellaceae</taxon>
        <taxon>Coemansia</taxon>
    </lineage>
</organism>
<dbReference type="EMBL" id="JANBUL010000339">
    <property type="protein sequence ID" value="KAJ2776716.1"/>
    <property type="molecule type" value="Genomic_DNA"/>
</dbReference>
<evidence type="ECO:0008006" key="5">
    <source>
        <dbReference type="Google" id="ProtNLM"/>
    </source>
</evidence>
<dbReference type="AlphaFoldDB" id="A0A9W8LEN9"/>